<dbReference type="InterPro" id="IPR014001">
    <property type="entry name" value="Helicase_ATP-bd"/>
</dbReference>
<feature type="region of interest" description="Disordered" evidence="6">
    <location>
        <begin position="268"/>
        <end position="294"/>
    </location>
</feature>
<dbReference type="Pfam" id="PF00270">
    <property type="entry name" value="DEAD"/>
    <property type="match status" value="1"/>
</dbReference>
<dbReference type="Proteomes" id="UP000054350">
    <property type="component" value="Unassembled WGS sequence"/>
</dbReference>
<dbReference type="GO" id="GO:0005524">
    <property type="term" value="F:ATP binding"/>
    <property type="evidence" value="ECO:0007669"/>
    <property type="project" value="UniProtKB-UniRule"/>
</dbReference>
<dbReference type="CDD" id="cd18787">
    <property type="entry name" value="SF2_C_DEAD"/>
    <property type="match status" value="1"/>
</dbReference>
<keyword evidence="5" id="KW-0347">Helicase</keyword>
<dbReference type="EC" id="3.6.4.13" evidence="5"/>
<name>A0A0L0SXA9_ALLM3</name>
<dbReference type="SMART" id="SM00487">
    <property type="entry name" value="DEXDc"/>
    <property type="match status" value="1"/>
</dbReference>
<dbReference type="SMART" id="SM00490">
    <property type="entry name" value="HELICc"/>
    <property type="match status" value="1"/>
</dbReference>
<dbReference type="PROSITE" id="PS51192">
    <property type="entry name" value="HELICASE_ATP_BIND_1"/>
    <property type="match status" value="1"/>
</dbReference>
<gene>
    <name evidence="9" type="ORF">AMAG_12199</name>
</gene>
<dbReference type="EMBL" id="GG745352">
    <property type="protein sequence ID" value="KNE67126.1"/>
    <property type="molecule type" value="Genomic_DNA"/>
</dbReference>
<evidence type="ECO:0000256" key="1">
    <source>
        <dbReference type="ARBA" id="ARBA00022741"/>
    </source>
</evidence>
<keyword evidence="10" id="KW-1185">Reference proteome</keyword>
<evidence type="ECO:0000256" key="5">
    <source>
        <dbReference type="RuleBase" id="RU365068"/>
    </source>
</evidence>
<dbReference type="Pfam" id="PF00271">
    <property type="entry name" value="Helicase_C"/>
    <property type="match status" value="1"/>
</dbReference>
<organism evidence="9 10">
    <name type="scientific">Allomyces macrogynus (strain ATCC 38327)</name>
    <name type="common">Allomyces javanicus var. macrogynus</name>
    <dbReference type="NCBI Taxonomy" id="578462"/>
    <lineage>
        <taxon>Eukaryota</taxon>
        <taxon>Fungi</taxon>
        <taxon>Fungi incertae sedis</taxon>
        <taxon>Blastocladiomycota</taxon>
        <taxon>Blastocladiomycetes</taxon>
        <taxon>Blastocladiales</taxon>
        <taxon>Blastocladiaceae</taxon>
        <taxon>Allomyces</taxon>
    </lineage>
</organism>
<dbReference type="Gene3D" id="3.40.50.300">
    <property type="entry name" value="P-loop containing nucleotide triphosphate hydrolases"/>
    <property type="match status" value="2"/>
</dbReference>
<dbReference type="PANTHER" id="PTHR24031">
    <property type="entry name" value="RNA HELICASE"/>
    <property type="match status" value="1"/>
</dbReference>
<evidence type="ECO:0000313" key="9">
    <source>
        <dbReference type="EMBL" id="KNE67126.1"/>
    </source>
</evidence>
<reference evidence="10" key="2">
    <citation type="submission" date="2009-11" db="EMBL/GenBank/DDBJ databases">
        <title>The Genome Sequence of Allomyces macrogynus strain ATCC 38327.</title>
        <authorList>
            <consortium name="The Broad Institute Genome Sequencing Platform"/>
            <person name="Russ C."/>
            <person name="Cuomo C."/>
            <person name="Shea T."/>
            <person name="Young S.K."/>
            <person name="Zeng Q."/>
            <person name="Koehrsen M."/>
            <person name="Haas B."/>
            <person name="Borodovsky M."/>
            <person name="Guigo R."/>
            <person name="Alvarado L."/>
            <person name="Berlin A."/>
            <person name="Borenstein D."/>
            <person name="Chen Z."/>
            <person name="Engels R."/>
            <person name="Freedman E."/>
            <person name="Gellesch M."/>
            <person name="Goldberg J."/>
            <person name="Griggs A."/>
            <person name="Gujja S."/>
            <person name="Heiman D."/>
            <person name="Hepburn T."/>
            <person name="Howarth C."/>
            <person name="Jen D."/>
            <person name="Larson L."/>
            <person name="Lewis B."/>
            <person name="Mehta T."/>
            <person name="Park D."/>
            <person name="Pearson M."/>
            <person name="Roberts A."/>
            <person name="Saif S."/>
            <person name="Shenoy N."/>
            <person name="Sisk P."/>
            <person name="Stolte C."/>
            <person name="Sykes S."/>
            <person name="Walk T."/>
            <person name="White J."/>
            <person name="Yandava C."/>
            <person name="Burger G."/>
            <person name="Gray M.W."/>
            <person name="Holland P.W.H."/>
            <person name="King N."/>
            <person name="Lang F.B.F."/>
            <person name="Roger A.J."/>
            <person name="Ruiz-Trillo I."/>
            <person name="Lander E."/>
            <person name="Nusbaum C."/>
        </authorList>
    </citation>
    <scope>NUCLEOTIDE SEQUENCE [LARGE SCALE GENOMIC DNA]</scope>
    <source>
        <strain evidence="10">ATCC 38327</strain>
    </source>
</reference>
<dbReference type="VEuPathDB" id="FungiDB:AMAG_12199"/>
<comment type="similarity">
    <text evidence="5">Belongs to the DEAD box helicase family.</text>
</comment>
<protein>
    <recommendedName>
        <fullName evidence="5">ATP-dependent RNA helicase</fullName>
        <ecNumber evidence="5">3.6.4.13</ecNumber>
    </recommendedName>
</protein>
<dbReference type="GO" id="GO:0016787">
    <property type="term" value="F:hydrolase activity"/>
    <property type="evidence" value="ECO:0007669"/>
    <property type="project" value="UniProtKB-KW"/>
</dbReference>
<comment type="catalytic activity">
    <reaction evidence="5">
        <text>ATP + H2O = ADP + phosphate + H(+)</text>
        <dbReference type="Rhea" id="RHEA:13065"/>
        <dbReference type="ChEBI" id="CHEBI:15377"/>
        <dbReference type="ChEBI" id="CHEBI:15378"/>
        <dbReference type="ChEBI" id="CHEBI:30616"/>
        <dbReference type="ChEBI" id="CHEBI:43474"/>
        <dbReference type="ChEBI" id="CHEBI:456216"/>
        <dbReference type="EC" id="3.6.4.13"/>
    </reaction>
</comment>
<dbReference type="InterPro" id="IPR011545">
    <property type="entry name" value="DEAD/DEAH_box_helicase_dom"/>
</dbReference>
<feature type="region of interest" description="Disordered" evidence="6">
    <location>
        <begin position="534"/>
        <end position="555"/>
    </location>
</feature>
<evidence type="ECO:0000313" key="10">
    <source>
        <dbReference type="Proteomes" id="UP000054350"/>
    </source>
</evidence>
<dbReference type="AlphaFoldDB" id="A0A0L0SXA9"/>
<feature type="compositionally biased region" description="Basic and acidic residues" evidence="6">
    <location>
        <begin position="534"/>
        <end position="551"/>
    </location>
</feature>
<keyword evidence="3 5" id="KW-0067">ATP-binding</keyword>
<dbReference type="OrthoDB" id="196131at2759"/>
<keyword evidence="4 5" id="KW-0694">RNA-binding</keyword>
<evidence type="ECO:0000259" key="7">
    <source>
        <dbReference type="PROSITE" id="PS51192"/>
    </source>
</evidence>
<dbReference type="STRING" id="578462.A0A0L0SXA9"/>
<dbReference type="InterPro" id="IPR001650">
    <property type="entry name" value="Helicase_C-like"/>
</dbReference>
<feature type="domain" description="Helicase ATP-binding" evidence="7">
    <location>
        <begin position="48"/>
        <end position="225"/>
    </location>
</feature>
<dbReference type="GO" id="GO:0003723">
    <property type="term" value="F:RNA binding"/>
    <property type="evidence" value="ECO:0007669"/>
    <property type="project" value="UniProtKB-UniRule"/>
</dbReference>
<evidence type="ECO:0000256" key="4">
    <source>
        <dbReference type="ARBA" id="ARBA00022884"/>
    </source>
</evidence>
<dbReference type="GO" id="GO:0003724">
    <property type="term" value="F:RNA helicase activity"/>
    <property type="evidence" value="ECO:0007669"/>
    <property type="project" value="UniProtKB-EC"/>
</dbReference>
<evidence type="ECO:0000259" key="8">
    <source>
        <dbReference type="PROSITE" id="PS51194"/>
    </source>
</evidence>
<evidence type="ECO:0000256" key="6">
    <source>
        <dbReference type="SAM" id="MobiDB-lite"/>
    </source>
</evidence>
<keyword evidence="2 5" id="KW-0378">Hydrolase</keyword>
<comment type="domain">
    <text evidence="5">The Q motif is unique to and characteristic of the DEAD box family of RNA helicases and controls ATP binding and hydrolysis.</text>
</comment>
<dbReference type="eggNOG" id="KOG0347">
    <property type="taxonomic scope" value="Eukaryota"/>
</dbReference>
<proteinExistence type="inferred from homology"/>
<evidence type="ECO:0000256" key="3">
    <source>
        <dbReference type="ARBA" id="ARBA00022840"/>
    </source>
</evidence>
<dbReference type="InterPro" id="IPR027417">
    <property type="entry name" value="P-loop_NTPase"/>
</dbReference>
<accession>A0A0L0SXA9</accession>
<reference evidence="9 10" key="1">
    <citation type="submission" date="2009-11" db="EMBL/GenBank/DDBJ databases">
        <title>Annotation of Allomyces macrogynus ATCC 38327.</title>
        <authorList>
            <consortium name="The Broad Institute Genome Sequencing Platform"/>
            <person name="Russ C."/>
            <person name="Cuomo C."/>
            <person name="Burger G."/>
            <person name="Gray M.W."/>
            <person name="Holland P.W.H."/>
            <person name="King N."/>
            <person name="Lang F.B.F."/>
            <person name="Roger A.J."/>
            <person name="Ruiz-Trillo I."/>
            <person name="Young S.K."/>
            <person name="Zeng Q."/>
            <person name="Gargeya S."/>
            <person name="Fitzgerald M."/>
            <person name="Haas B."/>
            <person name="Abouelleil A."/>
            <person name="Alvarado L."/>
            <person name="Arachchi H.M."/>
            <person name="Berlin A."/>
            <person name="Chapman S.B."/>
            <person name="Gearin G."/>
            <person name="Goldberg J."/>
            <person name="Griggs A."/>
            <person name="Gujja S."/>
            <person name="Hansen M."/>
            <person name="Heiman D."/>
            <person name="Howarth C."/>
            <person name="Larimer J."/>
            <person name="Lui A."/>
            <person name="MacDonald P.J.P."/>
            <person name="McCowen C."/>
            <person name="Montmayeur A."/>
            <person name="Murphy C."/>
            <person name="Neiman D."/>
            <person name="Pearson M."/>
            <person name="Priest M."/>
            <person name="Roberts A."/>
            <person name="Saif S."/>
            <person name="Shea T."/>
            <person name="Sisk P."/>
            <person name="Stolte C."/>
            <person name="Sykes S."/>
            <person name="Wortman J."/>
            <person name="Nusbaum C."/>
            <person name="Birren B."/>
        </authorList>
    </citation>
    <scope>NUCLEOTIDE SEQUENCE [LARGE SCALE GENOMIC DNA]</scope>
    <source>
        <strain evidence="9 10">ATCC 38327</strain>
    </source>
</reference>
<keyword evidence="1 5" id="KW-0547">Nucleotide-binding</keyword>
<sequence length="592" mass="63066">MTLLQVPVNVAKHIKTWSDLDLPAELESALVNDLRLTAPTEIQRKALPRLLHLGENMLVSAETGCGKTLCYVLPILHRLLRDRDQLPRAGAPYALVLVPTADLARQVAAVVALLARAIPDLKVVPTTGLHDTPRADATVLITTPAAAAADTPTVSGVRRRFEGTRFVVVDEADLLLSAGAGRDTTRILQALGGKADGRQVVLAGATVCARTSKWPLAAAAKLVPNLRAVASSALHRTLAGVTEDFVAIDDEDQRAAVLPGLLRHLHSSPPDAPVPSATDLANLIDPATAPPPPSPTGITLVFTQRAADVPDLAAHLQTAFPTWPIHAFTPALGADARAATLHSLTTSPNPSAIVVTTDVLARGIDLPRVTHVVQHTLARDAATYLHRVGRTARGAQTTGRAVALYGTGEAPLATALRLAAQGEKVAHPYQVVREMHPEWVFAEERVKAWDEAAKAAAGVADLEELDEDAFRAATRALTRIREVETWTPEVEKEGEGAAVRAKGDLSAVFSRTRSWRVKYRRTLAEVMQDTGLVVKEDKSEGKHNERTRESASVENGSAAIVKSDMKVAVESVPCVIVESALIMASVNACRVA</sequence>
<evidence type="ECO:0000256" key="2">
    <source>
        <dbReference type="ARBA" id="ARBA00022801"/>
    </source>
</evidence>
<dbReference type="SUPFAM" id="SSF52540">
    <property type="entry name" value="P-loop containing nucleoside triphosphate hydrolases"/>
    <property type="match status" value="2"/>
</dbReference>
<comment type="function">
    <text evidence="5">RNA helicase.</text>
</comment>
<feature type="domain" description="Helicase C-terminal" evidence="8">
    <location>
        <begin position="279"/>
        <end position="436"/>
    </location>
</feature>
<dbReference type="PROSITE" id="PS51194">
    <property type="entry name" value="HELICASE_CTER"/>
    <property type="match status" value="1"/>
</dbReference>